<dbReference type="Proteomes" id="UP000328092">
    <property type="component" value="Unassembled WGS sequence"/>
</dbReference>
<dbReference type="Gene3D" id="3.30.450.180">
    <property type="match status" value="1"/>
</dbReference>
<organism evidence="2 3">
    <name type="scientific">Bradyrhizobium ivorense</name>
    <dbReference type="NCBI Taxonomy" id="2511166"/>
    <lineage>
        <taxon>Bacteria</taxon>
        <taxon>Pseudomonadati</taxon>
        <taxon>Pseudomonadota</taxon>
        <taxon>Alphaproteobacteria</taxon>
        <taxon>Hyphomicrobiales</taxon>
        <taxon>Nitrobacteraceae</taxon>
        <taxon>Bradyrhizobium</taxon>
    </lineage>
</organism>
<dbReference type="PANTHER" id="PTHR35010">
    <property type="entry name" value="BLL4672 PROTEIN-RELATED"/>
    <property type="match status" value="1"/>
</dbReference>
<evidence type="ECO:0000313" key="3">
    <source>
        <dbReference type="Proteomes" id="UP000328092"/>
    </source>
</evidence>
<sequence>MSQADLAFDAGISIKHLSFVETGKAVASREILLQLAAALGLSLRDRNALLEAGGFARQYGERDLSAPDIAGARRAIDLLLRRHEPFPAIVTDRQWNVIEANRAATRLMTMLLGPVRMQRPLNHMRMFLAPDELRPFVENWPQLAAALLLRARHEAMAAPLDLALQSTWRELLKLPDVSAPQLIESETPGPLCEVRLRKGDVGIGLIGTVLTLGTPQDVTLQELRIEMFMPADSATEATLSALAAQDA</sequence>
<dbReference type="InterPro" id="IPR041413">
    <property type="entry name" value="MLTR_LBD"/>
</dbReference>
<gene>
    <name evidence="2" type="ORF">CI1B_68330</name>
</gene>
<name>A0A508TRE1_9BRAD</name>
<evidence type="ECO:0000313" key="2">
    <source>
        <dbReference type="EMBL" id="VIO76970.1"/>
    </source>
</evidence>
<dbReference type="EMBL" id="CAADFC020000028">
    <property type="protein sequence ID" value="VIO76970.1"/>
    <property type="molecule type" value="Genomic_DNA"/>
</dbReference>
<dbReference type="Gene3D" id="1.10.260.40">
    <property type="entry name" value="lambda repressor-like DNA-binding domains"/>
    <property type="match status" value="1"/>
</dbReference>
<dbReference type="SUPFAM" id="SSF47413">
    <property type="entry name" value="lambda repressor-like DNA-binding domains"/>
    <property type="match status" value="1"/>
</dbReference>
<feature type="domain" description="HTH cro/C1-type" evidence="1">
    <location>
        <begin position="1"/>
        <end position="46"/>
    </location>
</feature>
<accession>A0A508TRE1</accession>
<evidence type="ECO:0000259" key="1">
    <source>
        <dbReference type="PROSITE" id="PS50943"/>
    </source>
</evidence>
<comment type="caution">
    <text evidence="2">The sequence shown here is derived from an EMBL/GenBank/DDBJ whole genome shotgun (WGS) entry which is preliminary data.</text>
</comment>
<dbReference type="InterPro" id="IPR010982">
    <property type="entry name" value="Lambda_DNA-bd_dom_sf"/>
</dbReference>
<proteinExistence type="predicted"/>
<dbReference type="InterPro" id="IPR001387">
    <property type="entry name" value="Cro/C1-type_HTH"/>
</dbReference>
<dbReference type="Pfam" id="PF17765">
    <property type="entry name" value="MLTR_LBD"/>
    <property type="match status" value="1"/>
</dbReference>
<protein>
    <recommendedName>
        <fullName evidence="1">HTH cro/C1-type domain-containing protein</fullName>
    </recommendedName>
</protein>
<keyword evidence="3" id="KW-1185">Reference proteome</keyword>
<dbReference type="PROSITE" id="PS50943">
    <property type="entry name" value="HTH_CROC1"/>
    <property type="match status" value="1"/>
</dbReference>
<reference evidence="2" key="1">
    <citation type="submission" date="2019-02" db="EMBL/GenBank/DDBJ databases">
        <authorList>
            <person name="Pothier F.J."/>
        </authorList>
    </citation>
    <scope>NUCLEOTIDE SEQUENCE</scope>
    <source>
        <strain evidence="2">CI-1B</strain>
    </source>
</reference>
<dbReference type="AlphaFoldDB" id="A0A508TRE1"/>
<dbReference type="Pfam" id="PF01381">
    <property type="entry name" value="HTH_3"/>
    <property type="match status" value="1"/>
</dbReference>
<dbReference type="PANTHER" id="PTHR35010:SF4">
    <property type="entry name" value="BLL5781 PROTEIN"/>
    <property type="match status" value="1"/>
</dbReference>
<dbReference type="GO" id="GO:0003677">
    <property type="term" value="F:DNA binding"/>
    <property type="evidence" value="ECO:0007669"/>
    <property type="project" value="InterPro"/>
</dbReference>